<organism evidence="2 3">
    <name type="scientific">Tanacetum coccineum</name>
    <dbReference type="NCBI Taxonomy" id="301880"/>
    <lineage>
        <taxon>Eukaryota</taxon>
        <taxon>Viridiplantae</taxon>
        <taxon>Streptophyta</taxon>
        <taxon>Embryophyta</taxon>
        <taxon>Tracheophyta</taxon>
        <taxon>Spermatophyta</taxon>
        <taxon>Magnoliopsida</taxon>
        <taxon>eudicotyledons</taxon>
        <taxon>Gunneridae</taxon>
        <taxon>Pentapetalae</taxon>
        <taxon>asterids</taxon>
        <taxon>campanulids</taxon>
        <taxon>Asterales</taxon>
        <taxon>Asteraceae</taxon>
        <taxon>Asteroideae</taxon>
        <taxon>Anthemideae</taxon>
        <taxon>Anthemidinae</taxon>
        <taxon>Tanacetum</taxon>
    </lineage>
</organism>
<dbReference type="Pfam" id="PF04195">
    <property type="entry name" value="Transposase_28"/>
    <property type="match status" value="1"/>
</dbReference>
<proteinExistence type="predicted"/>
<accession>A0ABQ5DRZ1</accession>
<gene>
    <name evidence="2" type="ORF">Tco_0941509</name>
</gene>
<dbReference type="PANTHER" id="PTHR31099">
    <property type="entry name" value="OS06G0165300 PROTEIN"/>
    <property type="match status" value="1"/>
</dbReference>
<keyword evidence="3" id="KW-1185">Reference proteome</keyword>
<dbReference type="EMBL" id="BQNB010015578">
    <property type="protein sequence ID" value="GJT41644.1"/>
    <property type="molecule type" value="Genomic_DNA"/>
</dbReference>
<evidence type="ECO:0000313" key="2">
    <source>
        <dbReference type="EMBL" id="GJT41644.1"/>
    </source>
</evidence>
<dbReference type="Proteomes" id="UP001151760">
    <property type="component" value="Unassembled WGS sequence"/>
</dbReference>
<feature type="domain" description="Transposase (putative) gypsy type" evidence="1">
    <location>
        <begin position="56"/>
        <end position="114"/>
    </location>
</feature>
<sequence>MANFAAKYSIMTQEMVDSFCDNFYIPAEVHPTAPERGKTITQFPAGKVGVYSRIFDVCGYRIPFTKFFMAVLKYFRVHISQLSPFGAARVSHFEVLTRVLNLSPSVTVFRAFYTRSYSDGLFSFVKRSTSAPSCFPKPPDSIKNWADHFFWVDSCVFPISVPLYTGGALEKDSAPHLTARQEQTVKLLESHKAPFRRYPECFLCLVGLSPYYPFDENSYPAFEYPDGSEMGLFDFIKTADPRKVQAVEVQKGDDQVVAPTEERQENVAPKEAYLVLGDLDEGTVAVRQSKEEVVTEHPKKVKKKRLLKQSDVLPAKKLRTDHPTLISGTGGKTLAGLEQIRQAKVFWILLPKRTSESVISSSILGIPVDTTAGATTSARANPAWRSSQLGIEGLRLLFMSSYLGPFRGEALMYTEFNKGAARQIYLGAEVRSRTEHELELKEKIKAEYVARGRLLEEKDLEILIENSLCLRGVGANVTVPQKDHDICLFTRVRWFCVHPVTMLRWPVRGLGTRLRSLGVSSLRAGFQDFKEKMEIQQEEQAQELFNRVAELEAHVMDVSSRLEWEFYPAYLTTLAGKRWLLTHGIQLALLKCLEAGYEHGFSGRSLSVVDAYNPEVAKASYINAVKALKDIDFDLVDLLKSKKDAGMEEVLDCFLLDEPFAGLPKAFYLQPCCNTLKSEHAAEMFEYPRALHLWINSTRF</sequence>
<evidence type="ECO:0000259" key="1">
    <source>
        <dbReference type="Pfam" id="PF04195"/>
    </source>
</evidence>
<reference evidence="2" key="2">
    <citation type="submission" date="2022-01" db="EMBL/GenBank/DDBJ databases">
        <authorList>
            <person name="Yamashiro T."/>
            <person name="Shiraishi A."/>
            <person name="Satake H."/>
            <person name="Nakayama K."/>
        </authorList>
    </citation>
    <scope>NUCLEOTIDE SEQUENCE</scope>
</reference>
<comment type="caution">
    <text evidence="2">The sequence shown here is derived from an EMBL/GenBank/DDBJ whole genome shotgun (WGS) entry which is preliminary data.</text>
</comment>
<dbReference type="InterPro" id="IPR007321">
    <property type="entry name" value="Transposase_28"/>
</dbReference>
<name>A0ABQ5DRZ1_9ASTR</name>
<protein>
    <recommendedName>
        <fullName evidence="1">Transposase (putative) gypsy type domain-containing protein</fullName>
    </recommendedName>
</protein>
<dbReference type="PANTHER" id="PTHR31099:SF41">
    <property type="entry name" value="TRANSPOSASE (PUTATIVE), GYPSY TYPE-RELATED"/>
    <property type="match status" value="1"/>
</dbReference>
<evidence type="ECO:0000313" key="3">
    <source>
        <dbReference type="Proteomes" id="UP001151760"/>
    </source>
</evidence>
<reference evidence="2" key="1">
    <citation type="journal article" date="2022" name="Int. J. Mol. Sci.">
        <title>Draft Genome of Tanacetum Coccineum: Genomic Comparison of Closely Related Tanacetum-Family Plants.</title>
        <authorList>
            <person name="Yamashiro T."/>
            <person name="Shiraishi A."/>
            <person name="Nakayama K."/>
            <person name="Satake H."/>
        </authorList>
    </citation>
    <scope>NUCLEOTIDE SEQUENCE</scope>
</reference>